<dbReference type="PANTHER" id="PTHR19353:SF19">
    <property type="entry name" value="DELTA(5) FATTY ACID DESATURASE C-RELATED"/>
    <property type="match status" value="1"/>
</dbReference>
<dbReference type="EMBL" id="JBIPKE010000020">
    <property type="protein sequence ID" value="MFH6985437.1"/>
    <property type="molecule type" value="Genomic_DNA"/>
</dbReference>
<keyword evidence="1" id="KW-0472">Membrane</keyword>
<dbReference type="CDD" id="cd03506">
    <property type="entry name" value="Delta6-FADS-like"/>
    <property type="match status" value="1"/>
</dbReference>
<feature type="transmembrane region" description="Helical" evidence="1">
    <location>
        <begin position="55"/>
        <end position="74"/>
    </location>
</feature>
<feature type="transmembrane region" description="Helical" evidence="1">
    <location>
        <begin position="81"/>
        <end position="101"/>
    </location>
</feature>
<dbReference type="Proteomes" id="UP001610063">
    <property type="component" value="Unassembled WGS sequence"/>
</dbReference>
<evidence type="ECO:0000313" key="3">
    <source>
        <dbReference type="EMBL" id="MFH6985437.1"/>
    </source>
</evidence>
<dbReference type="RefSeq" id="WP_395418893.1">
    <property type="nucleotide sequence ID" value="NZ_JBIPKE010000020.1"/>
</dbReference>
<dbReference type="PIRSF" id="PIRSF015921">
    <property type="entry name" value="FA_sphinglp_des"/>
    <property type="match status" value="1"/>
</dbReference>
<name>A0ABW7ND74_9BACT</name>
<gene>
    <name evidence="3" type="ORF">ACHKAR_18445</name>
</gene>
<keyword evidence="1" id="KW-0812">Transmembrane</keyword>
<comment type="caution">
    <text evidence="3">The sequence shown here is derived from an EMBL/GenBank/DDBJ whole genome shotgun (WGS) entry which is preliminary data.</text>
</comment>
<organism evidence="3 4">
    <name type="scientific">Marinoscillum luteum</name>
    <dbReference type="NCBI Taxonomy" id="861051"/>
    <lineage>
        <taxon>Bacteria</taxon>
        <taxon>Pseudomonadati</taxon>
        <taxon>Bacteroidota</taxon>
        <taxon>Cytophagia</taxon>
        <taxon>Cytophagales</taxon>
        <taxon>Reichenbachiellaceae</taxon>
        <taxon>Marinoscillum</taxon>
    </lineage>
</organism>
<evidence type="ECO:0000256" key="1">
    <source>
        <dbReference type="SAM" id="Phobius"/>
    </source>
</evidence>
<proteinExistence type="predicted"/>
<feature type="transmembrane region" description="Helical" evidence="1">
    <location>
        <begin position="245"/>
        <end position="265"/>
    </location>
</feature>
<keyword evidence="1" id="KW-1133">Transmembrane helix</keyword>
<sequence>MTTPESCGSSNRDQRLSLVVRYNQIENAEFFAVLRVRIQHYFKSNELSIYAEDVAYAKAIVLIGAYALTYYTLLHTSAFDLYLILCVVLGMLKIFIALNIAHDAAHRAFFRNRKLNDLMLFTFDALGANGYMWKLRHVHSHHAFTNVPDHDADIKQSALVRIFPNSPLSGLHSYQHLYMPVLYGFYSLHWLLFRDFKDFINTPPNNHLTYHRKVELIRLILGKLIYFTMMILVPFQLLALEFYQVILGFMVMQMSASYTVAIALASAHVGEHAEFPEPDRTGQLPYSFLMHQLITTTDFATDSKLLTHLYGGFNHHVIHHLFPNICHIHYPPLTKILKNTCKEYGIGYNENKTLIDAINAHLQLLKSRSKNNLTVAMPEF</sequence>
<feature type="domain" description="Fatty acid desaturase" evidence="2">
    <location>
        <begin position="83"/>
        <end position="350"/>
    </location>
</feature>
<protein>
    <submittedName>
        <fullName evidence="3">Fatty acid desaturase family protein</fullName>
    </submittedName>
</protein>
<accession>A0ABW7ND74</accession>
<evidence type="ECO:0000259" key="2">
    <source>
        <dbReference type="Pfam" id="PF00487"/>
    </source>
</evidence>
<evidence type="ECO:0000313" key="4">
    <source>
        <dbReference type="Proteomes" id="UP001610063"/>
    </source>
</evidence>
<dbReference type="PANTHER" id="PTHR19353">
    <property type="entry name" value="FATTY ACID DESATURASE 2"/>
    <property type="match status" value="1"/>
</dbReference>
<dbReference type="InterPro" id="IPR005804">
    <property type="entry name" value="FA_desaturase_dom"/>
</dbReference>
<dbReference type="Pfam" id="PF00487">
    <property type="entry name" value="FA_desaturase"/>
    <property type="match status" value="1"/>
</dbReference>
<dbReference type="InterPro" id="IPR012171">
    <property type="entry name" value="Fatty_acid_desaturase"/>
</dbReference>
<keyword evidence="4" id="KW-1185">Reference proteome</keyword>
<reference evidence="3 4" key="1">
    <citation type="journal article" date="2013" name="Int. J. Syst. Evol. Microbiol.">
        <title>Marinoscillum luteum sp. nov., isolated from marine sediment.</title>
        <authorList>
            <person name="Cha I.T."/>
            <person name="Park S.J."/>
            <person name="Kim S.J."/>
            <person name="Kim J.G."/>
            <person name="Jung M.Y."/>
            <person name="Shin K.S."/>
            <person name="Kwon K.K."/>
            <person name="Yang S.H."/>
            <person name="Seo Y.S."/>
            <person name="Rhee S.K."/>
        </authorList>
    </citation>
    <scope>NUCLEOTIDE SEQUENCE [LARGE SCALE GENOMIC DNA]</scope>
    <source>
        <strain evidence="3 4">KCTC 23939</strain>
    </source>
</reference>
<feature type="transmembrane region" description="Helical" evidence="1">
    <location>
        <begin position="216"/>
        <end position="239"/>
    </location>
</feature>